<keyword evidence="2" id="KW-1185">Reference proteome</keyword>
<dbReference type="PROSITE" id="PS51257">
    <property type="entry name" value="PROKAR_LIPOPROTEIN"/>
    <property type="match status" value="1"/>
</dbReference>
<dbReference type="KEGG" id="bsto:C0V70_10010"/>
<organism evidence="1 2">
    <name type="scientific">Bacteriovorax stolpii</name>
    <name type="common">Bdellovibrio stolpii</name>
    <dbReference type="NCBI Taxonomy" id="960"/>
    <lineage>
        <taxon>Bacteria</taxon>
        <taxon>Pseudomonadati</taxon>
        <taxon>Bdellovibrionota</taxon>
        <taxon>Bacteriovoracia</taxon>
        <taxon>Bacteriovoracales</taxon>
        <taxon>Bacteriovoracaceae</taxon>
        <taxon>Bacteriovorax</taxon>
    </lineage>
</organism>
<reference evidence="1 2" key="1">
    <citation type="submission" date="2018-01" db="EMBL/GenBank/DDBJ databases">
        <title>Complete genome sequence of Bacteriovorax stolpii DSM12778.</title>
        <authorList>
            <person name="Tang B."/>
            <person name="Chang J."/>
        </authorList>
    </citation>
    <scope>NUCLEOTIDE SEQUENCE [LARGE SCALE GENOMIC DNA]</scope>
    <source>
        <strain evidence="1 2">DSM 12778</strain>
    </source>
</reference>
<name>A0A2K9NSD9_BACTC</name>
<sequence>MNTFKLLVCLLCLSLAGCAEMGLKPHKPSTKNSLEIAKTAGMFQILTIKGTTPEITKILNSDLMSCGATTFSMPRGNTVGTFVREIFEQELISAKKLSDHGTPVEVVIKSMDLSTISKENGVWTIEIAYTANDKTTNVKTITEFESKVSLLTSCTHTASVFEDTMADNLVEFFNKIR</sequence>
<protein>
    <submittedName>
        <fullName evidence="1">Uncharacterized protein</fullName>
    </submittedName>
</protein>
<proteinExistence type="predicted"/>
<evidence type="ECO:0000313" key="2">
    <source>
        <dbReference type="Proteomes" id="UP000235584"/>
    </source>
</evidence>
<evidence type="ECO:0000313" key="1">
    <source>
        <dbReference type="EMBL" id="AUN98433.1"/>
    </source>
</evidence>
<gene>
    <name evidence="1" type="ORF">C0V70_10010</name>
</gene>
<dbReference type="AlphaFoldDB" id="A0A2K9NSD9"/>
<accession>A0A2K9NSD9</accession>
<dbReference type="RefSeq" id="WP_102243724.1">
    <property type="nucleotide sequence ID" value="NZ_CP025704.1"/>
</dbReference>
<dbReference type="EMBL" id="CP025704">
    <property type="protein sequence ID" value="AUN98433.1"/>
    <property type="molecule type" value="Genomic_DNA"/>
</dbReference>
<dbReference type="Proteomes" id="UP000235584">
    <property type="component" value="Chromosome"/>
</dbReference>